<feature type="region of interest" description="Disordered" evidence="1">
    <location>
        <begin position="27"/>
        <end position="88"/>
    </location>
</feature>
<evidence type="ECO:0000256" key="1">
    <source>
        <dbReference type="SAM" id="MobiDB-lite"/>
    </source>
</evidence>
<comment type="caution">
    <text evidence="3">The sequence shown here is derived from an EMBL/GenBank/DDBJ whole genome shotgun (WGS) entry which is preliminary data.</text>
</comment>
<proteinExistence type="predicted"/>
<protein>
    <submittedName>
        <fullName evidence="3">Uncharacterized protein</fullName>
    </submittedName>
</protein>
<dbReference type="EMBL" id="SMFY01000002">
    <property type="protein sequence ID" value="TCK29120.1"/>
    <property type="molecule type" value="Genomic_DNA"/>
</dbReference>
<feature type="chain" id="PRO_5020242698" evidence="2">
    <location>
        <begin position="26"/>
        <end position="88"/>
    </location>
</feature>
<keyword evidence="4" id="KW-1185">Reference proteome</keyword>
<name>A0A4R1I6K2_ANCAQ</name>
<gene>
    <name evidence="3" type="ORF">EV667_3140</name>
</gene>
<dbReference type="RefSeq" id="WP_131836197.1">
    <property type="nucleotide sequence ID" value="NZ_SMFY01000002.1"/>
</dbReference>
<keyword evidence="2" id="KW-0732">Signal</keyword>
<sequence>MENRLPLTALLVALTLSASVGVVSAQYSGNPALRNPGATTPIPKRADPPPQTWEPAPQPPPVVRENNPNPSCITLPCNAPPIIRRSPS</sequence>
<evidence type="ECO:0000313" key="3">
    <source>
        <dbReference type="EMBL" id="TCK29120.1"/>
    </source>
</evidence>
<evidence type="ECO:0000256" key="2">
    <source>
        <dbReference type="SAM" id="SignalP"/>
    </source>
</evidence>
<dbReference type="AlphaFoldDB" id="A0A4R1I6K2"/>
<feature type="signal peptide" evidence="2">
    <location>
        <begin position="1"/>
        <end position="25"/>
    </location>
</feature>
<dbReference type="Proteomes" id="UP000295030">
    <property type="component" value="Unassembled WGS sequence"/>
</dbReference>
<accession>A0A4R1I6K2</accession>
<evidence type="ECO:0000313" key="4">
    <source>
        <dbReference type="Proteomes" id="UP000295030"/>
    </source>
</evidence>
<organism evidence="3 4">
    <name type="scientific">Ancylobacter aquaticus</name>
    <dbReference type="NCBI Taxonomy" id="100"/>
    <lineage>
        <taxon>Bacteria</taxon>
        <taxon>Pseudomonadati</taxon>
        <taxon>Pseudomonadota</taxon>
        <taxon>Alphaproteobacteria</taxon>
        <taxon>Hyphomicrobiales</taxon>
        <taxon>Xanthobacteraceae</taxon>
        <taxon>Ancylobacter</taxon>
    </lineage>
</organism>
<reference evidence="3 4" key="1">
    <citation type="submission" date="2019-03" db="EMBL/GenBank/DDBJ databases">
        <title>Genomic Encyclopedia of Type Strains, Phase IV (KMG-IV): sequencing the most valuable type-strain genomes for metagenomic binning, comparative biology and taxonomic classification.</title>
        <authorList>
            <person name="Goeker M."/>
        </authorList>
    </citation>
    <scope>NUCLEOTIDE SEQUENCE [LARGE SCALE GENOMIC DNA]</scope>
    <source>
        <strain evidence="3 4">DSM 101</strain>
    </source>
</reference>
<feature type="compositionally biased region" description="Pro residues" evidence="1">
    <location>
        <begin position="48"/>
        <end position="62"/>
    </location>
</feature>